<feature type="domain" description="Copper amine oxidase-like N-terminal" evidence="3">
    <location>
        <begin position="624"/>
        <end position="720"/>
    </location>
</feature>
<dbReference type="PROSITE" id="PS51450">
    <property type="entry name" value="LRR"/>
    <property type="match status" value="4"/>
</dbReference>
<sequence length="745" mass="86461">MLKIKLNFEIPRRYIKEGRKYMYKRFKSIGVFKLIVSILANSNTIVAKSNMEIVFKDKNLESALYKFYNYQGIFTTEKAAELSDMDSYIDLENSGISDLDGLQYFGNAACFFLSNNNLKNLKPLSKFKELLTIIIDNNSIKGKEFENALYEMGKVENLSDLLLNNNGISDIKILDKIGNISNYKSIEMENNYIHDISILKEAANLRWLDLSNNRITDVSPIKDLKKLTSYIDLHDNCIIDYKPIKHLFDEMYKSFDYPLYRYDFYSNPVNYKYYGTKIDFPHLTVYYKNQGYAEAVPLLKALGGSAKYDKNTGTLTCKYEGKVLVFKDFSKKYTMNDKEKSLKYPMRRMQYDLAYVPVKDICEVLGLEYNVVKKRDLYQGKDAPRYAPKLVEIRKAVTTDITFPDKNLQTALSKIYDWNEPFTVEKARELSQKKKNIFLDYTRISDMEGIQYFEGLIQVSSFENDLKNLSPLSKLPNLEMIDICKNVTQGKKFEKILSDMGSCSLLEVVQLERNKLTDISFLSKIGKLGKYLEVRMEDNNIKDVSLLKKAAALVTLDLSNNRITDVTPLKNLKNLTYIDLRDNCIIDYKPIKHLLDAMYADRGNETGLERYDYYKNPVNFTYGGKTIQFPYLTVYYKYQAYAEAIPLFKALGGSAKYNKKTGTLTCEYNGNVLIMKDFSKKVTLNEKKFTLEYPMRRMQYDLAYIPVKDVCEILGSNYNVVETRKIPHDFQYVEYAPKVVEISEE</sequence>
<feature type="domain" description="Copper amine oxidase-like N-terminal" evidence="3">
    <location>
        <begin position="275"/>
        <end position="370"/>
    </location>
</feature>
<dbReference type="EMBL" id="DPVV01000493">
    <property type="protein sequence ID" value="HCL03665.1"/>
    <property type="molecule type" value="Genomic_DNA"/>
</dbReference>
<dbReference type="Gene3D" id="3.30.457.10">
    <property type="entry name" value="Copper amine oxidase-like, N-terminal domain"/>
    <property type="match status" value="2"/>
</dbReference>
<evidence type="ECO:0000256" key="2">
    <source>
        <dbReference type="ARBA" id="ARBA00022737"/>
    </source>
</evidence>
<protein>
    <recommendedName>
        <fullName evidence="3">Copper amine oxidase-like N-terminal domain-containing protein</fullName>
    </recommendedName>
</protein>
<gene>
    <name evidence="4" type="ORF">DHW61_14880</name>
</gene>
<dbReference type="Gene3D" id="3.80.10.10">
    <property type="entry name" value="Ribonuclease Inhibitor"/>
    <property type="match status" value="2"/>
</dbReference>
<dbReference type="InterPro" id="IPR036582">
    <property type="entry name" value="Mao_N_sf"/>
</dbReference>
<dbReference type="PANTHER" id="PTHR46652">
    <property type="entry name" value="LEUCINE-RICH REPEAT AND IQ DOMAIN-CONTAINING PROTEIN 1-RELATED"/>
    <property type="match status" value="1"/>
</dbReference>
<evidence type="ECO:0000313" key="5">
    <source>
        <dbReference type="Proteomes" id="UP000262969"/>
    </source>
</evidence>
<dbReference type="AlphaFoldDB" id="A0A3D2XAW1"/>
<dbReference type="PANTHER" id="PTHR46652:SF3">
    <property type="entry name" value="LEUCINE-RICH REPEAT-CONTAINING PROTEIN 9"/>
    <property type="match status" value="1"/>
</dbReference>
<dbReference type="InterPro" id="IPR032675">
    <property type="entry name" value="LRR_dom_sf"/>
</dbReference>
<evidence type="ECO:0000259" key="3">
    <source>
        <dbReference type="Pfam" id="PF07833"/>
    </source>
</evidence>
<dbReference type="SUPFAM" id="SSF55383">
    <property type="entry name" value="Copper amine oxidase, domain N"/>
    <property type="match status" value="2"/>
</dbReference>
<proteinExistence type="predicted"/>
<comment type="caution">
    <text evidence="4">The sequence shown here is derived from an EMBL/GenBank/DDBJ whole genome shotgun (WGS) entry which is preliminary data.</text>
</comment>
<dbReference type="InterPro" id="IPR001611">
    <property type="entry name" value="Leu-rich_rpt"/>
</dbReference>
<keyword evidence="1" id="KW-0433">Leucine-rich repeat</keyword>
<dbReference type="Pfam" id="PF12799">
    <property type="entry name" value="LRR_4"/>
    <property type="match status" value="2"/>
</dbReference>
<dbReference type="InterPro" id="IPR025875">
    <property type="entry name" value="Leu-rich_rpt_4"/>
</dbReference>
<dbReference type="Proteomes" id="UP000262969">
    <property type="component" value="Unassembled WGS sequence"/>
</dbReference>
<reference evidence="4 5" key="1">
    <citation type="journal article" date="2018" name="Nat. Biotechnol.">
        <title>A standardized bacterial taxonomy based on genome phylogeny substantially revises the tree of life.</title>
        <authorList>
            <person name="Parks D.H."/>
            <person name="Chuvochina M."/>
            <person name="Waite D.W."/>
            <person name="Rinke C."/>
            <person name="Skarshewski A."/>
            <person name="Chaumeil P.A."/>
            <person name="Hugenholtz P."/>
        </authorList>
    </citation>
    <scope>NUCLEOTIDE SEQUENCE [LARGE SCALE GENOMIC DNA]</scope>
    <source>
        <strain evidence="4">UBA11728</strain>
    </source>
</reference>
<dbReference type="Pfam" id="PF07833">
    <property type="entry name" value="Cu_amine_oxidN1"/>
    <property type="match status" value="2"/>
</dbReference>
<evidence type="ECO:0000313" key="4">
    <source>
        <dbReference type="EMBL" id="HCL03665.1"/>
    </source>
</evidence>
<dbReference type="InterPro" id="IPR050836">
    <property type="entry name" value="SDS22/Internalin_LRR"/>
</dbReference>
<evidence type="ECO:0000256" key="1">
    <source>
        <dbReference type="ARBA" id="ARBA00022614"/>
    </source>
</evidence>
<name>A0A3D2XAW1_9FIRM</name>
<organism evidence="4 5">
    <name type="scientific">Lachnoclostridium phytofermentans</name>
    <dbReference type="NCBI Taxonomy" id="66219"/>
    <lineage>
        <taxon>Bacteria</taxon>
        <taxon>Bacillati</taxon>
        <taxon>Bacillota</taxon>
        <taxon>Clostridia</taxon>
        <taxon>Lachnospirales</taxon>
        <taxon>Lachnospiraceae</taxon>
    </lineage>
</organism>
<keyword evidence="2" id="KW-0677">Repeat</keyword>
<dbReference type="InterPro" id="IPR012854">
    <property type="entry name" value="Cu_amine_oxidase-like_N"/>
</dbReference>
<accession>A0A3D2XAW1</accession>
<dbReference type="SUPFAM" id="SSF52058">
    <property type="entry name" value="L domain-like"/>
    <property type="match status" value="2"/>
</dbReference>